<feature type="domain" description="Bacteriophage phiJL001 Gp84 C-terminal" evidence="1">
    <location>
        <begin position="191"/>
        <end position="259"/>
    </location>
</feature>
<reference evidence="3" key="1">
    <citation type="journal article" date="2017" name="J. Biotechnol.">
        <title>Complete genome sequence of Novosphingobium resinovorum SA1, a versatile xenobiotic-degrading bacterium capable of utilizing sulfanilic acid.</title>
        <authorList>
            <person name="Hegedus B."/>
            <person name="Kos P.B."/>
            <person name="Balint B."/>
            <person name="Maroti G."/>
            <person name="Gan H.M."/>
            <person name="Perei K."/>
            <person name="Rakhely G."/>
        </authorList>
    </citation>
    <scope>NUCLEOTIDE SEQUENCE [LARGE SCALE GENOMIC DNA]</scope>
    <source>
        <strain evidence="3">SA1</strain>
    </source>
</reference>
<dbReference type="Proteomes" id="UP000094626">
    <property type="component" value="Chromosome"/>
</dbReference>
<protein>
    <recommendedName>
        <fullName evidence="1">Bacteriophage phiJL001 Gp84 C-terminal domain-containing protein</fullName>
    </recommendedName>
</protein>
<keyword evidence="3" id="KW-1185">Reference proteome</keyword>
<organism evidence="2 3">
    <name type="scientific">Novosphingobium resinovorum</name>
    <dbReference type="NCBI Taxonomy" id="158500"/>
    <lineage>
        <taxon>Bacteria</taxon>
        <taxon>Pseudomonadati</taxon>
        <taxon>Pseudomonadota</taxon>
        <taxon>Alphaproteobacteria</taxon>
        <taxon>Sphingomonadales</taxon>
        <taxon>Sphingomonadaceae</taxon>
        <taxon>Novosphingobium</taxon>
    </lineage>
</organism>
<sequence>MTFGAYEESRSLGEPDALYRFSIGDTVYSYTDAEEEITVDDVVYLPIPIDRGSVNTSGTLDKSSLAVRVPQDNPVADLFRVFPPSEVVGLVIFQGHAPDGDLEYLAIWAGRVLSSKWEDSEAILDCEPISTSMRRAGLRVRDQYQCMHALYGPSCRVSRPAFTVAATALGKAAGWVSFGPGWNGPIAADRFANGIIQWGTDQRQIIKVSGNQVKVAGSLASLEPGATVTLSRGCNHNSEHCNEFGNILNFGGCKWIPKKNPVGFVNNFY</sequence>
<dbReference type="RefSeq" id="WP_069707977.1">
    <property type="nucleotide sequence ID" value="NZ_CP017075.1"/>
</dbReference>
<dbReference type="InterPro" id="IPR018964">
    <property type="entry name" value="Phage_phiJL001_Gp84_C"/>
</dbReference>
<evidence type="ECO:0000313" key="3">
    <source>
        <dbReference type="Proteomes" id="UP000094626"/>
    </source>
</evidence>
<proteinExistence type="predicted"/>
<dbReference type="KEGG" id="nre:BES08_07250"/>
<accession>A0A1D8A3B8</accession>
<evidence type="ECO:0000259" key="1">
    <source>
        <dbReference type="Pfam" id="PF09356"/>
    </source>
</evidence>
<dbReference type="Pfam" id="PF09356">
    <property type="entry name" value="Phage_BR0599"/>
    <property type="match status" value="1"/>
</dbReference>
<name>A0A1D8A3B8_9SPHN</name>
<evidence type="ECO:0000313" key="2">
    <source>
        <dbReference type="EMBL" id="AOR76566.1"/>
    </source>
</evidence>
<dbReference type="EMBL" id="CP017075">
    <property type="protein sequence ID" value="AOR76566.1"/>
    <property type="molecule type" value="Genomic_DNA"/>
</dbReference>
<dbReference type="AlphaFoldDB" id="A0A1D8A3B8"/>
<gene>
    <name evidence="2" type="ORF">BES08_07250</name>
</gene>